<dbReference type="Pfam" id="PF01103">
    <property type="entry name" value="Omp85"/>
    <property type="match status" value="1"/>
</dbReference>
<dbReference type="InterPro" id="IPR000184">
    <property type="entry name" value="Bac_surfAg_D15"/>
</dbReference>
<reference evidence="7 8" key="1">
    <citation type="submission" date="2024-02" db="EMBL/GenBank/DDBJ databases">
        <title>A draft genome for the cacao thread blight pathogen Marasmius crinis-equi.</title>
        <authorList>
            <person name="Cohen S.P."/>
            <person name="Baruah I.K."/>
            <person name="Amoako-Attah I."/>
            <person name="Bukari Y."/>
            <person name="Meinhardt L.W."/>
            <person name="Bailey B.A."/>
        </authorList>
    </citation>
    <scope>NUCLEOTIDE SEQUENCE [LARGE SCALE GENOMIC DNA]</scope>
    <source>
        <strain evidence="7 8">GH-76</strain>
    </source>
</reference>
<dbReference type="PANTHER" id="PTHR12815">
    <property type="entry name" value="SORTING AND ASSEMBLY MACHINERY SAMM50 PROTEIN FAMILY MEMBER"/>
    <property type="match status" value="1"/>
</dbReference>
<evidence type="ECO:0000256" key="4">
    <source>
        <dbReference type="ARBA" id="ARBA00022692"/>
    </source>
</evidence>
<evidence type="ECO:0000313" key="8">
    <source>
        <dbReference type="Proteomes" id="UP001465976"/>
    </source>
</evidence>
<dbReference type="Gene3D" id="2.40.160.50">
    <property type="entry name" value="membrane protein fhac: a member of the omp85/tpsb transporter family"/>
    <property type="match status" value="1"/>
</dbReference>
<keyword evidence="4" id="KW-0812">Transmembrane</keyword>
<comment type="similarity">
    <text evidence="2">Belongs to the SAM50/omp85 family.</text>
</comment>
<dbReference type="InterPro" id="IPR039910">
    <property type="entry name" value="D15-like"/>
</dbReference>
<evidence type="ECO:0000256" key="3">
    <source>
        <dbReference type="ARBA" id="ARBA00022452"/>
    </source>
</evidence>
<evidence type="ECO:0000256" key="2">
    <source>
        <dbReference type="ARBA" id="ARBA00010913"/>
    </source>
</evidence>
<proteinExistence type="inferred from homology"/>
<sequence length="383" mass="41542">MALPTRIADVRVEGAHKTRASFLGFLINPLLPSNSGTLDMGDLASVLHTTRAIGDRLKQTDIFHTVEARLERAKDALSSPEAVDIVFKTREKGRLLLKTSTELGNNEGNASATARVRNVFGGAETLEANVSLGTTTRRSFHASLSAPITPDLDTVAQLTAFDLQRDFSYFASCSEALRGIKLLVRHGDFPTGSHEFAYEAVLRNIGSLTPTASFSTREAAGQSSKSSVSYNYTLDTRDDRTTATRGFYTKLSQELAGVGGGVSFYKAETRNNISRQVLPGVSLSLSACSGLLWSFDRQSLFSDRFQAGGPLSVRSFRQNGLGPRDGPDSLGGDIYWSAGLSVISDIPKKSYWPVKAHLFLNAGRLDPLDKCLRPPLLAVVTRY</sequence>
<comment type="caution">
    <text evidence="7">The sequence shown here is derived from an EMBL/GenBank/DDBJ whole genome shotgun (WGS) entry which is preliminary data.</text>
</comment>
<evidence type="ECO:0000256" key="5">
    <source>
        <dbReference type="ARBA" id="ARBA00023136"/>
    </source>
</evidence>
<comment type="subcellular location">
    <subcellularLocation>
        <location evidence="1">Mitochondrion outer membrane</location>
        <topology evidence="1">Multi-pass membrane protein</topology>
    </subcellularLocation>
</comment>
<accession>A0ABR3FZB7</accession>
<protein>
    <recommendedName>
        <fullName evidence="6">Bacterial surface antigen (D15) domain-containing protein</fullName>
    </recommendedName>
</protein>
<gene>
    <name evidence="7" type="ORF">V5O48_001102</name>
</gene>
<evidence type="ECO:0000313" key="7">
    <source>
        <dbReference type="EMBL" id="KAL0580908.1"/>
    </source>
</evidence>
<feature type="domain" description="Bacterial surface antigen (D15)" evidence="6">
    <location>
        <begin position="118"/>
        <end position="365"/>
    </location>
</feature>
<keyword evidence="3" id="KW-1134">Transmembrane beta strand</keyword>
<evidence type="ECO:0000259" key="6">
    <source>
        <dbReference type="Pfam" id="PF01103"/>
    </source>
</evidence>
<organism evidence="7 8">
    <name type="scientific">Marasmius crinis-equi</name>
    <dbReference type="NCBI Taxonomy" id="585013"/>
    <lineage>
        <taxon>Eukaryota</taxon>
        <taxon>Fungi</taxon>
        <taxon>Dikarya</taxon>
        <taxon>Basidiomycota</taxon>
        <taxon>Agaricomycotina</taxon>
        <taxon>Agaricomycetes</taxon>
        <taxon>Agaricomycetidae</taxon>
        <taxon>Agaricales</taxon>
        <taxon>Marasmiineae</taxon>
        <taxon>Marasmiaceae</taxon>
        <taxon>Marasmius</taxon>
    </lineage>
</organism>
<dbReference type="Proteomes" id="UP001465976">
    <property type="component" value="Unassembled WGS sequence"/>
</dbReference>
<keyword evidence="8" id="KW-1185">Reference proteome</keyword>
<evidence type="ECO:0000256" key="1">
    <source>
        <dbReference type="ARBA" id="ARBA00004374"/>
    </source>
</evidence>
<dbReference type="EMBL" id="JBAHYK010000020">
    <property type="protein sequence ID" value="KAL0580908.1"/>
    <property type="molecule type" value="Genomic_DNA"/>
</dbReference>
<dbReference type="PANTHER" id="PTHR12815:SF18">
    <property type="entry name" value="SORTING AND ASSEMBLY MACHINERY COMPONENT 50 HOMOLOG"/>
    <property type="match status" value="1"/>
</dbReference>
<name>A0ABR3FZB7_9AGAR</name>
<keyword evidence="5" id="KW-0472">Membrane</keyword>